<dbReference type="OrthoDB" id="7802556at2"/>
<evidence type="ECO:0000313" key="1">
    <source>
        <dbReference type="EMBL" id="CUK13550.1"/>
    </source>
</evidence>
<evidence type="ECO:0008006" key="3">
    <source>
        <dbReference type="Google" id="ProtNLM"/>
    </source>
</evidence>
<proteinExistence type="predicted"/>
<gene>
    <name evidence="1" type="ORF">RUE5091_03653</name>
</gene>
<protein>
    <recommendedName>
        <fullName evidence="3">Nodulation protein NodH</fullName>
    </recommendedName>
</protein>
<dbReference type="Gene3D" id="3.40.50.300">
    <property type="entry name" value="P-loop containing nucleotide triphosphate hydrolases"/>
    <property type="match status" value="1"/>
</dbReference>
<keyword evidence="2" id="KW-1185">Reference proteome</keyword>
<name>A0A0P1IN99_9RHOB</name>
<dbReference type="EMBL" id="CYUD01000013">
    <property type="protein sequence ID" value="CUK13550.1"/>
    <property type="molecule type" value="Genomic_DNA"/>
</dbReference>
<dbReference type="SUPFAM" id="SSF52540">
    <property type="entry name" value="P-loop containing nucleoside triphosphate hydrolases"/>
    <property type="match status" value="1"/>
</dbReference>
<organism evidence="1 2">
    <name type="scientific">Ruegeria denitrificans</name>
    <dbReference type="NCBI Taxonomy" id="1715692"/>
    <lineage>
        <taxon>Bacteria</taxon>
        <taxon>Pseudomonadati</taxon>
        <taxon>Pseudomonadota</taxon>
        <taxon>Alphaproteobacteria</taxon>
        <taxon>Rhodobacterales</taxon>
        <taxon>Roseobacteraceae</taxon>
        <taxon>Ruegeria</taxon>
    </lineage>
</organism>
<dbReference type="InterPro" id="IPR027417">
    <property type="entry name" value="P-loop_NTPase"/>
</dbReference>
<dbReference type="Proteomes" id="UP000051260">
    <property type="component" value="Unassembled WGS sequence"/>
</dbReference>
<dbReference type="RefSeq" id="WP_058283311.1">
    <property type="nucleotide sequence ID" value="NZ_CYUD01000013.1"/>
</dbReference>
<dbReference type="AlphaFoldDB" id="A0A0P1IN99"/>
<dbReference type="STRING" id="1715692.RUE5091_03653"/>
<reference evidence="2" key="1">
    <citation type="submission" date="2015-09" db="EMBL/GenBank/DDBJ databases">
        <authorList>
            <person name="Rodrigo-Torres L."/>
            <person name="Arahal D.R."/>
        </authorList>
    </citation>
    <scope>NUCLEOTIDE SEQUENCE [LARGE SCALE GENOMIC DNA]</scope>
    <source>
        <strain evidence="2">CECT 5091</strain>
    </source>
</reference>
<sequence length="481" mass="54087">MTSRFDCFVVLAAMRTGSNLLEFNLNALDGVTSFGEAFNPHFIGRLQSESLLGVTLEDRDGDPMKLVQAIKSAPGELNGFRFFQGHDFRVLEKVLGDPRCAKIILTRNPLDSYVSLKIARETKQWQLKNIKRRREAQVEFNAEEFESYLEKQQDFQLLLLNTLQRTGQTGFYIAYDDLTNLDVLNGLAAWLGVSARLASIDDTIKPQNPDPTLSKMTNPGEAEHALARIDGFNLHRTPNFEPRRGPIVGSYITTPQTPLMYMPIRGGLEAPVTQWMAELDSTSTEKLITDLTRKQMRQWLQTHPGQRKFTVLQHPLARAHSAFCSHILSTGPGAYLKIRNILRNRFKIPIPGQLRKDNYPVDQHYEAFSAFLTFLRQNLAGQTPVRVDGTWCSQSQALDGMASFALPDLILREGEIAATLPALARQMGHDRPPIPGRCAPDIPFTLAEIYDDKLETLAAEAYQRDYMQFGFGAWKPSMGAA</sequence>
<accession>A0A0P1IN99</accession>
<evidence type="ECO:0000313" key="2">
    <source>
        <dbReference type="Proteomes" id="UP000051260"/>
    </source>
</evidence>